<dbReference type="InterPro" id="IPR027417">
    <property type="entry name" value="P-loop_NTPase"/>
</dbReference>
<evidence type="ECO:0000256" key="5">
    <source>
        <dbReference type="SAM" id="MobiDB-lite"/>
    </source>
</evidence>
<feature type="coiled-coil region" evidence="4">
    <location>
        <begin position="241"/>
        <end position="268"/>
    </location>
</feature>
<dbReference type="InterPro" id="IPR017871">
    <property type="entry name" value="ABC_transporter-like_CS"/>
</dbReference>
<evidence type="ECO:0000256" key="1">
    <source>
        <dbReference type="ARBA" id="ARBA00022737"/>
    </source>
</evidence>
<organism evidence="7 8">
    <name type="scientific">Bacillus infantis</name>
    <dbReference type="NCBI Taxonomy" id="324767"/>
    <lineage>
        <taxon>Bacteria</taxon>
        <taxon>Bacillati</taxon>
        <taxon>Bacillota</taxon>
        <taxon>Bacilli</taxon>
        <taxon>Bacillales</taxon>
        <taxon>Bacillaceae</taxon>
        <taxon>Bacillus</taxon>
    </lineage>
</organism>
<dbReference type="CDD" id="cd03221">
    <property type="entry name" value="ABCF_EF-3"/>
    <property type="match status" value="2"/>
</dbReference>
<feature type="region of interest" description="Disordered" evidence="5">
    <location>
        <begin position="531"/>
        <end position="563"/>
    </location>
</feature>
<dbReference type="InterPro" id="IPR003439">
    <property type="entry name" value="ABC_transporter-like_ATP-bd"/>
</dbReference>
<dbReference type="AlphaFoldDB" id="A0A5D4RIJ7"/>
<dbReference type="PANTHER" id="PTHR42855">
    <property type="entry name" value="ABC TRANSPORTER ATP-BINDING SUBUNIT"/>
    <property type="match status" value="1"/>
</dbReference>
<accession>A0A5D4RIJ7</accession>
<evidence type="ECO:0000256" key="2">
    <source>
        <dbReference type="ARBA" id="ARBA00022741"/>
    </source>
</evidence>
<dbReference type="Proteomes" id="UP000322139">
    <property type="component" value="Unassembled WGS sequence"/>
</dbReference>
<keyword evidence="1" id="KW-0677">Repeat</keyword>
<gene>
    <name evidence="7" type="ORF">FZD51_08290</name>
</gene>
<feature type="compositionally biased region" description="Basic and acidic residues" evidence="5">
    <location>
        <begin position="540"/>
        <end position="551"/>
    </location>
</feature>
<evidence type="ECO:0000256" key="4">
    <source>
        <dbReference type="SAM" id="Coils"/>
    </source>
</evidence>
<name>A0A5D4RIJ7_9BACI</name>
<dbReference type="FunFam" id="3.40.50.300:FF:000011">
    <property type="entry name" value="Putative ABC transporter ATP-binding component"/>
    <property type="match status" value="1"/>
</dbReference>
<dbReference type="RefSeq" id="WP_148974359.1">
    <property type="nucleotide sequence ID" value="NZ_VTER01000004.1"/>
</dbReference>
<dbReference type="Gene3D" id="3.40.50.300">
    <property type="entry name" value="P-loop containing nucleotide triphosphate hydrolases"/>
    <property type="match status" value="2"/>
</dbReference>
<dbReference type="Pfam" id="PF00005">
    <property type="entry name" value="ABC_tran"/>
    <property type="match status" value="2"/>
</dbReference>
<keyword evidence="3 7" id="KW-0067">ATP-binding</keyword>
<feature type="domain" description="ABC transporter" evidence="6">
    <location>
        <begin position="320"/>
        <end position="537"/>
    </location>
</feature>
<dbReference type="PROSITE" id="PS50893">
    <property type="entry name" value="ABC_TRANSPORTER_2"/>
    <property type="match status" value="2"/>
</dbReference>
<dbReference type="InterPro" id="IPR037118">
    <property type="entry name" value="Val-tRNA_synth_C_sf"/>
</dbReference>
<dbReference type="InterPro" id="IPR051309">
    <property type="entry name" value="ABCF_ATPase"/>
</dbReference>
<dbReference type="SUPFAM" id="SSF52540">
    <property type="entry name" value="P-loop containing nucleoside triphosphate hydrolases"/>
    <property type="match status" value="2"/>
</dbReference>
<proteinExistence type="predicted"/>
<feature type="domain" description="ABC transporter" evidence="6">
    <location>
        <begin position="4"/>
        <end position="255"/>
    </location>
</feature>
<evidence type="ECO:0000259" key="6">
    <source>
        <dbReference type="PROSITE" id="PS50893"/>
    </source>
</evidence>
<keyword evidence="2" id="KW-0547">Nucleotide-binding</keyword>
<dbReference type="PANTHER" id="PTHR42855:SF1">
    <property type="entry name" value="ABC TRANSPORTER DOMAIN-CONTAINING PROTEIN"/>
    <property type="match status" value="1"/>
</dbReference>
<dbReference type="Pfam" id="PF16326">
    <property type="entry name" value="ABC_tran_CTD"/>
    <property type="match status" value="1"/>
</dbReference>
<dbReference type="Gene3D" id="1.10.287.380">
    <property type="entry name" value="Valyl-tRNA synthetase, C-terminal domain"/>
    <property type="match status" value="1"/>
</dbReference>
<protein>
    <submittedName>
        <fullName evidence="7">ABC-F family ATP-binding cassette domain-containing protein</fullName>
    </submittedName>
</protein>
<comment type="caution">
    <text evidence="7">The sequence shown here is derived from an EMBL/GenBank/DDBJ whole genome shotgun (WGS) entry which is preliminary data.</text>
</comment>
<dbReference type="Pfam" id="PF12848">
    <property type="entry name" value="ABC_tran_Xtn"/>
    <property type="match status" value="1"/>
</dbReference>
<evidence type="ECO:0000313" key="7">
    <source>
        <dbReference type="EMBL" id="TYS49212.1"/>
    </source>
</evidence>
<dbReference type="FunFam" id="3.40.50.300:FF:000309">
    <property type="entry name" value="ABC transporter ATP-binding protein"/>
    <property type="match status" value="1"/>
</dbReference>
<evidence type="ECO:0000313" key="8">
    <source>
        <dbReference type="Proteomes" id="UP000322139"/>
    </source>
</evidence>
<dbReference type="InterPro" id="IPR032781">
    <property type="entry name" value="ABC_tran_Xtn"/>
</dbReference>
<sequence length="626" mass="70438">MKMISIENLSKSYGEKQLFRDVSFTIAEKERVGLIGVNGTGKSSLLKIVAGVDVPDSGEIVCPKDYKVSYSEQKPELNPGLTVLEQVFEGDAPIFRLLREYEQVMAGLGASPEDTGLQDKLFALQKRMDELDGWEADASAKAILSRLGIEEYSRKIGELSGGQKKRVALAQVLIQSPDLLILDEPTNHLDYETVKWLEEYLSRFNGALLLVTHDRYFLDRVTNRMFELDAGSLYSYKGNYAAFLEAKAVREENEAATIEKQKNLFRRELEWIRRGAKARTTKQKARIQRFDQLEDTLSSVKASEKLDMALSGSRLGKQVFELKDASKELGGTVVLDDFSILVKPGDRIGIIGRNGTGKSTFLNILAGKIPLDSGERIIGQTVKVAYYTQESEDMDENKRMIEYLKETAEIVHTSDGKTISAAQMLERFLFPSSTHGTPIRKLSGGEKRRLYLLKILLSEPNVLLLDEPTNDLDTQTLTVLEDYLDDFAGVVITVSHDRYFLDKVAEQLLILEGSGRIGSYYGNYTDYIESQPQQAKPKSVKQEPKPKPDAKPKKKRMSYNEQREWDSIDGKIAAAEKRLEEIAGEMAETGSDFMKANELLEEEASLNEQLEELIERWSYLAELAEG</sequence>
<reference evidence="7 8" key="1">
    <citation type="submission" date="2019-08" db="EMBL/GenBank/DDBJ databases">
        <title>Bacillus genomes from the desert of Cuatro Cienegas, Coahuila.</title>
        <authorList>
            <person name="Olmedo-Alvarez G."/>
        </authorList>
    </citation>
    <scope>NUCLEOTIDE SEQUENCE [LARGE SCALE GENOMIC DNA]</scope>
    <source>
        <strain evidence="7 8">CH446_14T</strain>
    </source>
</reference>
<dbReference type="GO" id="GO:0003677">
    <property type="term" value="F:DNA binding"/>
    <property type="evidence" value="ECO:0007669"/>
    <property type="project" value="InterPro"/>
</dbReference>
<dbReference type="SMART" id="SM00382">
    <property type="entry name" value="AAA"/>
    <property type="match status" value="2"/>
</dbReference>
<dbReference type="InterPro" id="IPR003593">
    <property type="entry name" value="AAA+_ATPase"/>
</dbReference>
<keyword evidence="4" id="KW-0175">Coiled coil</keyword>
<dbReference type="GO" id="GO:0005524">
    <property type="term" value="F:ATP binding"/>
    <property type="evidence" value="ECO:0007669"/>
    <property type="project" value="UniProtKB-KW"/>
</dbReference>
<dbReference type="EMBL" id="VTER01000004">
    <property type="protein sequence ID" value="TYS49212.1"/>
    <property type="molecule type" value="Genomic_DNA"/>
</dbReference>
<dbReference type="GO" id="GO:0016887">
    <property type="term" value="F:ATP hydrolysis activity"/>
    <property type="evidence" value="ECO:0007669"/>
    <property type="project" value="InterPro"/>
</dbReference>
<dbReference type="PROSITE" id="PS00211">
    <property type="entry name" value="ABC_TRANSPORTER_1"/>
    <property type="match status" value="1"/>
</dbReference>
<evidence type="ECO:0000256" key="3">
    <source>
        <dbReference type="ARBA" id="ARBA00022840"/>
    </source>
</evidence>
<dbReference type="InterPro" id="IPR032524">
    <property type="entry name" value="ABC_tran_C"/>
</dbReference>